<evidence type="ECO:0000256" key="3">
    <source>
        <dbReference type="ARBA" id="ARBA00003697"/>
    </source>
</evidence>
<evidence type="ECO:0000256" key="9">
    <source>
        <dbReference type="ARBA" id="ARBA00023235"/>
    </source>
</evidence>
<comment type="similarity">
    <text evidence="5">Belongs to the cyclophilin-type PPIase family. PPIL2 subfamily.</text>
</comment>
<dbReference type="InterPro" id="IPR029000">
    <property type="entry name" value="Cyclophilin-like_dom_sf"/>
</dbReference>
<dbReference type="Pfam" id="PF00160">
    <property type="entry name" value="Pro_isomerase"/>
    <property type="match status" value="1"/>
</dbReference>
<dbReference type="GO" id="GO:0061630">
    <property type="term" value="F:ubiquitin protein ligase activity"/>
    <property type="evidence" value="ECO:0007669"/>
    <property type="project" value="UniProtKB-EC"/>
</dbReference>
<dbReference type="InterPro" id="IPR002130">
    <property type="entry name" value="Cyclophilin-type_PPIase_dom"/>
</dbReference>
<keyword evidence="8" id="KW-0697">Rotamase</keyword>
<organism evidence="14">
    <name type="scientific">Pinguiococcus pyrenoidosus</name>
    <dbReference type="NCBI Taxonomy" id="172671"/>
    <lineage>
        <taxon>Eukaryota</taxon>
        <taxon>Sar</taxon>
        <taxon>Stramenopiles</taxon>
        <taxon>Ochrophyta</taxon>
        <taxon>Pinguiophyceae</taxon>
        <taxon>Pinguiochrysidales</taxon>
        <taxon>Pinguiochrysidaceae</taxon>
        <taxon>Pinguiococcus</taxon>
    </lineage>
</organism>
<dbReference type="SUPFAM" id="SSF50891">
    <property type="entry name" value="Cyclophilin-like"/>
    <property type="match status" value="1"/>
</dbReference>
<dbReference type="GO" id="GO:0006457">
    <property type="term" value="P:protein folding"/>
    <property type="evidence" value="ECO:0007669"/>
    <property type="project" value="InterPro"/>
</dbReference>
<evidence type="ECO:0000256" key="6">
    <source>
        <dbReference type="ARBA" id="ARBA00022679"/>
    </source>
</evidence>
<reference evidence="14" key="1">
    <citation type="submission" date="2021-01" db="EMBL/GenBank/DDBJ databases">
        <authorList>
            <person name="Corre E."/>
            <person name="Pelletier E."/>
            <person name="Niang G."/>
            <person name="Scheremetjew M."/>
            <person name="Finn R."/>
            <person name="Kale V."/>
            <person name="Holt S."/>
            <person name="Cochrane G."/>
            <person name="Meng A."/>
            <person name="Brown T."/>
            <person name="Cohen L."/>
        </authorList>
    </citation>
    <scope>NUCLEOTIDE SEQUENCE</scope>
    <source>
        <strain evidence="14">CCMP2078</strain>
    </source>
</reference>
<feature type="region of interest" description="Disordered" evidence="11">
    <location>
        <begin position="189"/>
        <end position="245"/>
    </location>
</feature>
<gene>
    <name evidence="14" type="ORF">PPYR1160_LOCUS7853</name>
</gene>
<evidence type="ECO:0008006" key="15">
    <source>
        <dbReference type="Google" id="ProtNLM"/>
    </source>
</evidence>
<dbReference type="Gene3D" id="3.30.40.10">
    <property type="entry name" value="Zinc/RING finger domain, C3HC4 (zinc finger)"/>
    <property type="match status" value="1"/>
</dbReference>
<evidence type="ECO:0000256" key="11">
    <source>
        <dbReference type="SAM" id="MobiDB-lite"/>
    </source>
</evidence>
<dbReference type="CDD" id="cd16663">
    <property type="entry name" value="RING-Ubox_PPIL2"/>
    <property type="match status" value="1"/>
</dbReference>
<dbReference type="PRINTS" id="PR00153">
    <property type="entry name" value="CSAPPISMRASE"/>
</dbReference>
<dbReference type="Pfam" id="PF04641">
    <property type="entry name" value="Rtf2"/>
    <property type="match status" value="1"/>
</dbReference>
<accession>A0A7R9YCF3</accession>
<comment type="catalytic activity">
    <reaction evidence="2">
        <text>[protein]-peptidylproline (omega=180) = [protein]-peptidylproline (omega=0)</text>
        <dbReference type="Rhea" id="RHEA:16237"/>
        <dbReference type="Rhea" id="RHEA-COMP:10747"/>
        <dbReference type="Rhea" id="RHEA-COMP:10748"/>
        <dbReference type="ChEBI" id="CHEBI:83833"/>
        <dbReference type="ChEBI" id="CHEBI:83834"/>
        <dbReference type="EC" id="5.2.1.8"/>
    </reaction>
</comment>
<feature type="compositionally biased region" description="Low complexity" evidence="11">
    <location>
        <begin position="282"/>
        <end position="291"/>
    </location>
</feature>
<dbReference type="GO" id="GO:0016567">
    <property type="term" value="P:protein ubiquitination"/>
    <property type="evidence" value="ECO:0007669"/>
    <property type="project" value="InterPro"/>
</dbReference>
<dbReference type="Gene3D" id="2.40.100.10">
    <property type="entry name" value="Cyclophilin-like"/>
    <property type="match status" value="1"/>
</dbReference>
<sequence length="584" mass="63977">MGRNQHSKDRLFLTTTEWRRDHGGRAVERSRGPKYEALPFDCCALTLTPYEDPVCTPDGVLFDLLAIVPYLKKHKKSPITGEAMKPKQLLRLNMQKNAEGKWHCPVTYKPFGPHSRVVAIRTSGNVFSYDAVEELNLKPKNFVDLVTGQAFLRSDIIWLQDPSNPELMRRRDISSFKHLEELRQEEAAKRKADVNRNVSKAVKASRAVAQQARSTVKQKQEEERKRAEEAKRDAEEGADVTQGGPALADLKGELQERQVTLTTSDVTPGSRKTSGAAGRALTSSAVSVSTAGAEREASDDEIVTAIHAEMRRLGKKGLVQLQTTLGNLNLEIHADMVPATSHNFLGLCKKGYYNGTIFHRVIPGFMAQGGDPKGTGTGGKSVWGGHFRDEFDLRLRHNCAGVLSMANSGPHSNGSQFFITFKETPHLDNKHSVFGRVVGGMDVLHRLGAVETGDRDKPRNDVTIERAVVFVDPVVEAEALLAEKVRTRVEARLAENRDRSRGAHIASGVARPGASDEGEEGATGASGERVGHLLDLPAIPTATGVKRARDTTDDGERSSVLAMAGPIETKKAPKMTKFSNFDAW</sequence>
<dbReference type="PROSITE" id="PS00170">
    <property type="entry name" value="CSA_PPIASE_1"/>
    <property type="match status" value="1"/>
</dbReference>
<comment type="subcellular location">
    <subcellularLocation>
        <location evidence="4">Nucleus</location>
    </subcellularLocation>
</comment>
<feature type="domain" description="U-box" evidence="13">
    <location>
        <begin position="36"/>
        <end position="109"/>
    </location>
</feature>
<evidence type="ECO:0000313" key="14">
    <source>
        <dbReference type="EMBL" id="CAD8258352.1"/>
    </source>
</evidence>
<feature type="compositionally biased region" description="Low complexity" evidence="11">
    <location>
        <begin position="198"/>
        <end position="214"/>
    </location>
</feature>
<dbReference type="FunFam" id="3.30.40.10:FF:000079">
    <property type="entry name" value="Peptidyl-prolyl cis-trans isomerase 2"/>
    <property type="match status" value="1"/>
</dbReference>
<comment type="function">
    <text evidence="3">May catalyze the cis-trans isomerization of proline imidic peptide bonds in oligopeptides thereby assisting the folding of proteins. May also function as a chaperone, playing a role in intracellular transport of proteins. May also have a protein ubiquitin ligase activity acting as an E3 ubiquitin protein ligase or as a ubiquitin-ubiquitin ligase promoting elongation of ubiquitin chains on proteins.</text>
</comment>
<evidence type="ECO:0000256" key="10">
    <source>
        <dbReference type="ARBA" id="ARBA00023242"/>
    </source>
</evidence>
<feature type="compositionally biased region" description="Basic and acidic residues" evidence="11">
    <location>
        <begin position="218"/>
        <end position="235"/>
    </location>
</feature>
<feature type="compositionally biased region" description="Basic and acidic residues" evidence="11">
    <location>
        <begin position="547"/>
        <end position="557"/>
    </location>
</feature>
<keyword evidence="6" id="KW-0808">Transferase</keyword>
<keyword evidence="7" id="KW-0833">Ubl conjugation pathway</keyword>
<evidence type="ECO:0000256" key="5">
    <source>
        <dbReference type="ARBA" id="ARBA00007930"/>
    </source>
</evidence>
<comment type="catalytic activity">
    <reaction evidence="1">
        <text>S-ubiquitinyl-[E2 ubiquitin-conjugating enzyme]-L-cysteine + [acceptor protein]-L-lysine = [E2 ubiquitin-conjugating enzyme]-L-cysteine + N(6)-ubiquitinyl-[acceptor protein]-L-lysine.</text>
        <dbReference type="EC" id="2.3.2.27"/>
    </reaction>
</comment>
<dbReference type="PROSITE" id="PS51698">
    <property type="entry name" value="U_BOX"/>
    <property type="match status" value="1"/>
</dbReference>
<evidence type="ECO:0000256" key="1">
    <source>
        <dbReference type="ARBA" id="ARBA00000900"/>
    </source>
</evidence>
<dbReference type="PANTHER" id="PTHR45625">
    <property type="entry name" value="PEPTIDYL-PROLYL CIS-TRANS ISOMERASE-RELATED"/>
    <property type="match status" value="1"/>
</dbReference>
<evidence type="ECO:0000259" key="13">
    <source>
        <dbReference type="PROSITE" id="PS51698"/>
    </source>
</evidence>
<proteinExistence type="inferred from homology"/>
<evidence type="ECO:0000259" key="12">
    <source>
        <dbReference type="PROSITE" id="PS50072"/>
    </source>
</evidence>
<evidence type="ECO:0000256" key="2">
    <source>
        <dbReference type="ARBA" id="ARBA00000971"/>
    </source>
</evidence>
<keyword evidence="10" id="KW-0539">Nucleus</keyword>
<feature type="region of interest" description="Disordered" evidence="11">
    <location>
        <begin position="260"/>
        <end position="298"/>
    </location>
</feature>
<evidence type="ECO:0000256" key="7">
    <source>
        <dbReference type="ARBA" id="ARBA00022786"/>
    </source>
</evidence>
<feature type="domain" description="PPIase cyclophilin-type" evidence="12">
    <location>
        <begin position="322"/>
        <end position="469"/>
    </location>
</feature>
<dbReference type="InterPro" id="IPR020892">
    <property type="entry name" value="Cyclophilin-type_PPIase_CS"/>
</dbReference>
<dbReference type="SUPFAM" id="SSF57850">
    <property type="entry name" value="RING/U-box"/>
    <property type="match status" value="1"/>
</dbReference>
<dbReference type="GO" id="GO:0071013">
    <property type="term" value="C:catalytic step 2 spliceosome"/>
    <property type="evidence" value="ECO:0007669"/>
    <property type="project" value="TreeGrafter"/>
</dbReference>
<dbReference type="AlphaFoldDB" id="A0A7R9YCF3"/>
<dbReference type="GO" id="GO:0003755">
    <property type="term" value="F:peptidyl-prolyl cis-trans isomerase activity"/>
    <property type="evidence" value="ECO:0007669"/>
    <property type="project" value="UniProtKB-KW"/>
</dbReference>
<protein>
    <recommendedName>
        <fullName evidence="15">RING-type E3 ubiquitin transferase</fullName>
    </recommendedName>
</protein>
<name>A0A7R9YCF3_9STRA</name>
<evidence type="ECO:0000256" key="4">
    <source>
        <dbReference type="ARBA" id="ARBA00004123"/>
    </source>
</evidence>
<dbReference type="FunFam" id="2.40.100.10:FF:000014">
    <property type="entry name" value="Peptidyl-prolyl cis-trans isomerase cyp65"/>
    <property type="match status" value="1"/>
</dbReference>
<feature type="region of interest" description="Disordered" evidence="11">
    <location>
        <begin position="497"/>
        <end position="560"/>
    </location>
</feature>
<dbReference type="PROSITE" id="PS50072">
    <property type="entry name" value="CSA_PPIASE_2"/>
    <property type="match status" value="1"/>
</dbReference>
<dbReference type="InterPro" id="IPR013083">
    <property type="entry name" value="Znf_RING/FYVE/PHD"/>
</dbReference>
<dbReference type="InterPro" id="IPR044666">
    <property type="entry name" value="Cyclophilin_A-like"/>
</dbReference>
<dbReference type="SMART" id="SM00504">
    <property type="entry name" value="Ubox"/>
    <property type="match status" value="1"/>
</dbReference>
<dbReference type="PANTHER" id="PTHR45625:SF4">
    <property type="entry name" value="PEPTIDYLPROLYL ISOMERASE DOMAIN AND WD REPEAT-CONTAINING PROTEIN 1"/>
    <property type="match status" value="1"/>
</dbReference>
<dbReference type="EMBL" id="HBEA01010246">
    <property type="protein sequence ID" value="CAD8258352.1"/>
    <property type="molecule type" value="Transcribed_RNA"/>
</dbReference>
<dbReference type="InterPro" id="IPR003613">
    <property type="entry name" value="Ubox_domain"/>
</dbReference>
<keyword evidence="9" id="KW-0413">Isomerase</keyword>
<feature type="compositionally biased region" description="Polar residues" evidence="11">
    <location>
        <begin position="260"/>
        <end position="273"/>
    </location>
</feature>
<evidence type="ECO:0000256" key="8">
    <source>
        <dbReference type="ARBA" id="ARBA00023110"/>
    </source>
</evidence>
<dbReference type="InterPro" id="IPR026951">
    <property type="entry name" value="PPIL2_U-box_dom"/>
</dbReference>